<proteinExistence type="predicted"/>
<dbReference type="EMBL" id="GBRH01181904">
    <property type="protein sequence ID" value="JAE15992.1"/>
    <property type="molecule type" value="Transcribed_RNA"/>
</dbReference>
<reference evidence="1" key="2">
    <citation type="journal article" date="2015" name="Data Brief">
        <title>Shoot transcriptome of the giant reed, Arundo donax.</title>
        <authorList>
            <person name="Barrero R.A."/>
            <person name="Guerrero F.D."/>
            <person name="Moolhuijzen P."/>
            <person name="Goolsby J.A."/>
            <person name="Tidwell J."/>
            <person name="Bellgard S.E."/>
            <person name="Bellgard M.I."/>
        </authorList>
    </citation>
    <scope>NUCLEOTIDE SEQUENCE</scope>
    <source>
        <tissue evidence="1">Shoot tissue taken approximately 20 cm above the soil surface</tissue>
    </source>
</reference>
<accession>A0A0A9FUQ0</accession>
<protein>
    <submittedName>
        <fullName evidence="1">Uncharacterized protein</fullName>
    </submittedName>
</protein>
<name>A0A0A9FUQ0_ARUDO</name>
<sequence length="50" mass="5652">MVELVATRALLHFVGLDASMGAMDESFCEFAYVRFRFGFALFTRGVVKPF</sequence>
<organism evidence="1">
    <name type="scientific">Arundo donax</name>
    <name type="common">Giant reed</name>
    <name type="synonym">Donax arundinaceus</name>
    <dbReference type="NCBI Taxonomy" id="35708"/>
    <lineage>
        <taxon>Eukaryota</taxon>
        <taxon>Viridiplantae</taxon>
        <taxon>Streptophyta</taxon>
        <taxon>Embryophyta</taxon>
        <taxon>Tracheophyta</taxon>
        <taxon>Spermatophyta</taxon>
        <taxon>Magnoliopsida</taxon>
        <taxon>Liliopsida</taxon>
        <taxon>Poales</taxon>
        <taxon>Poaceae</taxon>
        <taxon>PACMAD clade</taxon>
        <taxon>Arundinoideae</taxon>
        <taxon>Arundineae</taxon>
        <taxon>Arundo</taxon>
    </lineage>
</organism>
<reference evidence="1" key="1">
    <citation type="submission" date="2014-09" db="EMBL/GenBank/DDBJ databases">
        <authorList>
            <person name="Magalhaes I.L.F."/>
            <person name="Oliveira U."/>
            <person name="Santos F.R."/>
            <person name="Vidigal T.H.D.A."/>
            <person name="Brescovit A.D."/>
            <person name="Santos A.J."/>
        </authorList>
    </citation>
    <scope>NUCLEOTIDE SEQUENCE</scope>
    <source>
        <tissue evidence="1">Shoot tissue taken approximately 20 cm above the soil surface</tissue>
    </source>
</reference>
<evidence type="ECO:0000313" key="1">
    <source>
        <dbReference type="EMBL" id="JAE15992.1"/>
    </source>
</evidence>
<dbReference type="AlphaFoldDB" id="A0A0A9FUQ0"/>